<keyword evidence="2" id="KW-1185">Reference proteome</keyword>
<dbReference type="EMBL" id="JBJUIK010000001">
    <property type="protein sequence ID" value="KAL3537613.1"/>
    <property type="molecule type" value="Genomic_DNA"/>
</dbReference>
<protein>
    <recommendedName>
        <fullName evidence="3">Transposase</fullName>
    </recommendedName>
</protein>
<accession>A0ABD3B2R6</accession>
<reference evidence="1 2" key="1">
    <citation type="submission" date="2024-11" db="EMBL/GenBank/DDBJ databases">
        <title>A near-complete genome assembly of Cinchona calisaya.</title>
        <authorList>
            <person name="Lian D.C."/>
            <person name="Zhao X.W."/>
            <person name="Wei L."/>
        </authorList>
    </citation>
    <scope>NUCLEOTIDE SEQUENCE [LARGE SCALE GENOMIC DNA]</scope>
    <source>
        <tissue evidence="1">Nenye</tissue>
    </source>
</reference>
<dbReference type="PANTHER" id="PTHR31286">
    <property type="entry name" value="GLYCINE-RICH CELL WALL STRUCTURAL PROTEIN 1.8-LIKE"/>
    <property type="match status" value="1"/>
</dbReference>
<organism evidence="1 2">
    <name type="scientific">Cinchona calisaya</name>
    <dbReference type="NCBI Taxonomy" id="153742"/>
    <lineage>
        <taxon>Eukaryota</taxon>
        <taxon>Viridiplantae</taxon>
        <taxon>Streptophyta</taxon>
        <taxon>Embryophyta</taxon>
        <taxon>Tracheophyta</taxon>
        <taxon>Spermatophyta</taxon>
        <taxon>Magnoliopsida</taxon>
        <taxon>eudicotyledons</taxon>
        <taxon>Gunneridae</taxon>
        <taxon>Pentapetalae</taxon>
        <taxon>asterids</taxon>
        <taxon>lamiids</taxon>
        <taxon>Gentianales</taxon>
        <taxon>Rubiaceae</taxon>
        <taxon>Cinchonoideae</taxon>
        <taxon>Cinchoneae</taxon>
        <taxon>Cinchona</taxon>
    </lineage>
</organism>
<dbReference type="PANTHER" id="PTHR31286:SF180">
    <property type="entry name" value="OS10G0362600 PROTEIN"/>
    <property type="match status" value="1"/>
</dbReference>
<gene>
    <name evidence="1" type="ORF">ACH5RR_000979</name>
</gene>
<name>A0ABD3B2R6_9GENT</name>
<proteinExistence type="predicted"/>
<dbReference type="Proteomes" id="UP001630127">
    <property type="component" value="Unassembled WGS sequence"/>
</dbReference>
<evidence type="ECO:0000313" key="1">
    <source>
        <dbReference type="EMBL" id="KAL3537613.1"/>
    </source>
</evidence>
<dbReference type="InterPro" id="IPR040256">
    <property type="entry name" value="At4g02000-like"/>
</dbReference>
<comment type="caution">
    <text evidence="1">The sequence shown here is derived from an EMBL/GenBank/DDBJ whole genome shotgun (WGS) entry which is preliminary data.</text>
</comment>
<dbReference type="AlphaFoldDB" id="A0ABD3B2R6"/>
<sequence length="128" mass="14478">MNSSDSDEDIWIVLEKLPAQCRNKPTLYLIAKMIGEPLELDSAMAFFPCPSVARFCVEVDVQNPLLKRFWIGKESSVRWQYINRDDTNVDDPIPLTVQELKDFLEAVGVHLGYSSSIEDLDGGTWTLA</sequence>
<evidence type="ECO:0000313" key="2">
    <source>
        <dbReference type="Proteomes" id="UP001630127"/>
    </source>
</evidence>
<evidence type="ECO:0008006" key="3">
    <source>
        <dbReference type="Google" id="ProtNLM"/>
    </source>
</evidence>